<accession>A0A9W9KKY9</accession>
<dbReference type="EMBL" id="JAPQKH010000003">
    <property type="protein sequence ID" value="KAJ5109486.1"/>
    <property type="molecule type" value="Genomic_DNA"/>
</dbReference>
<reference evidence="2" key="1">
    <citation type="submission" date="2022-11" db="EMBL/GenBank/DDBJ databases">
        <authorList>
            <person name="Petersen C."/>
        </authorList>
    </citation>
    <scope>NUCLEOTIDE SEQUENCE</scope>
    <source>
        <strain evidence="2">IBT 30069</strain>
    </source>
</reference>
<dbReference type="AlphaFoldDB" id="A0A9W9KKY9"/>
<feature type="compositionally biased region" description="Basic and acidic residues" evidence="1">
    <location>
        <begin position="52"/>
        <end position="70"/>
    </location>
</feature>
<comment type="caution">
    <text evidence="2">The sequence shown here is derived from an EMBL/GenBank/DDBJ whole genome shotgun (WGS) entry which is preliminary data.</text>
</comment>
<evidence type="ECO:0000256" key="1">
    <source>
        <dbReference type="SAM" id="MobiDB-lite"/>
    </source>
</evidence>
<feature type="region of interest" description="Disordered" evidence="1">
    <location>
        <begin position="215"/>
        <end position="234"/>
    </location>
</feature>
<feature type="region of interest" description="Disordered" evidence="1">
    <location>
        <begin position="324"/>
        <end position="352"/>
    </location>
</feature>
<keyword evidence="3" id="KW-1185">Reference proteome</keyword>
<dbReference type="OrthoDB" id="5368934at2759"/>
<evidence type="ECO:0000313" key="2">
    <source>
        <dbReference type="EMBL" id="KAJ5109486.1"/>
    </source>
</evidence>
<feature type="region of interest" description="Disordered" evidence="1">
    <location>
        <begin position="49"/>
        <end position="82"/>
    </location>
</feature>
<reference evidence="2" key="2">
    <citation type="journal article" date="2023" name="IMA Fungus">
        <title>Comparative genomic study of the Penicillium genus elucidates a diverse pangenome and 15 lateral gene transfer events.</title>
        <authorList>
            <person name="Petersen C."/>
            <person name="Sorensen T."/>
            <person name="Nielsen M.R."/>
            <person name="Sondergaard T.E."/>
            <person name="Sorensen J.L."/>
            <person name="Fitzpatrick D.A."/>
            <person name="Frisvad J.C."/>
            <person name="Nielsen K.L."/>
        </authorList>
    </citation>
    <scope>NUCLEOTIDE SEQUENCE</scope>
    <source>
        <strain evidence="2">IBT 30069</strain>
    </source>
</reference>
<gene>
    <name evidence="2" type="ORF">N7456_006161</name>
</gene>
<name>A0A9W9KKY9_9EURO</name>
<proteinExistence type="predicted"/>
<sequence>MEEYPEHWKNTLMGWDFWKDAQEYQEHLESELNSRNEKIDTSLHKRFPFNLGRERGPRTKEDYEKQEKSSHIRAVNPPHNADTSISTILSRHHPKFTMPDTKGAPGLRRNKSVNTVTSRIRGGLGLIRRARSPSPTRPAELRRPQTALVKDDHGVSYSWRELSSTPTKGEKQGKGSTFPSLIFDHSIPHLDLNTGLNESRSPEITTLGDNYAPLTPDLNLSPMPSPVKQRPRPLGRDITAAGSLRALKKALAEEQWEEGTGYPNWDIVQKSPDLRRDKKGTHPGDSGWGLTRSTSRLDLLAGMLDNRPSLETPELVPATGLSSPGFELSPLQSPVPSRSPGPRLTVPEKLNIPRNPGLATPVRPLLDFRGAENWPSLSPKKKTLGLDLFWKFNSDSSQSGYNCLDLVELRPLCEFRNLRSLKLIGMMQSYQSYIWQAAWLMIELDELELGMALEPDIVNRIYEPRWEVIDEGWTLDPRMGGAPVYFGNRGNGELAGDIGYGEYLDKECIEKAKIRAMAMGRTSHRLPIRKITLSGFVVDADPFIQWFDAKKLRCINFKGQCVDSGFWLSLSMKKVSVRFPRKIDYQPVPVGILKIDIKKDLIVVDLEKGKVIKRTSYSEFVGKEKPTGRLTE</sequence>
<dbReference type="Proteomes" id="UP001149165">
    <property type="component" value="Unassembled WGS sequence"/>
</dbReference>
<evidence type="ECO:0000313" key="3">
    <source>
        <dbReference type="Proteomes" id="UP001149165"/>
    </source>
</evidence>
<protein>
    <submittedName>
        <fullName evidence="2">Uncharacterized protein</fullName>
    </submittedName>
</protein>
<organism evidence="2 3">
    <name type="scientific">Penicillium angulare</name>
    <dbReference type="NCBI Taxonomy" id="116970"/>
    <lineage>
        <taxon>Eukaryota</taxon>
        <taxon>Fungi</taxon>
        <taxon>Dikarya</taxon>
        <taxon>Ascomycota</taxon>
        <taxon>Pezizomycotina</taxon>
        <taxon>Eurotiomycetes</taxon>
        <taxon>Eurotiomycetidae</taxon>
        <taxon>Eurotiales</taxon>
        <taxon>Aspergillaceae</taxon>
        <taxon>Penicillium</taxon>
    </lineage>
</organism>